<dbReference type="Proteomes" id="UP000813463">
    <property type="component" value="Chromosome 3"/>
</dbReference>
<sequence length="241" mass="25809">MRTSCNGCRVLRKGCSDDCVIRPCLQWMKSPDAQANATVFLAKFYGRAGLINLLNAGSDHLRPAIFQSLLYEACGRVVDPIHGSVGLLYSGQWHHCQLAVDAVLKGLPIMQISPSSDLITSSDGPPHQILLPPIKLYDIRHMSSSKDSPTLPTLLVPTGPRLKRRPRVPAFDSDQLSTINGGGGGGGVDDNEEGEDNQSIEKLSIFSGESTEGSVAGGMGDSEVQLDLTLGFNRYGKCATN</sequence>
<dbReference type="PANTHER" id="PTHR31304">
    <property type="entry name" value="LOB DOMAIN-CONTAINING PROTEIN 38"/>
    <property type="match status" value="1"/>
</dbReference>
<dbReference type="KEGG" id="soe:110795928"/>
<proteinExistence type="inferred from homology"/>
<dbReference type="PROSITE" id="PS50891">
    <property type="entry name" value="LOB"/>
    <property type="match status" value="1"/>
</dbReference>
<dbReference type="GeneID" id="110795928"/>
<evidence type="ECO:0000256" key="2">
    <source>
        <dbReference type="SAM" id="MobiDB-lite"/>
    </source>
</evidence>
<evidence type="ECO:0000313" key="5">
    <source>
        <dbReference type="RefSeq" id="XP_021856656.1"/>
    </source>
</evidence>
<dbReference type="PANTHER" id="PTHR31304:SF64">
    <property type="entry name" value="LOB DOMAIN-CONTAINING PROTEIN 42"/>
    <property type="match status" value="1"/>
</dbReference>
<protein>
    <submittedName>
        <fullName evidence="5">LOB domain-containing protein 41</fullName>
    </submittedName>
</protein>
<evidence type="ECO:0000256" key="1">
    <source>
        <dbReference type="ARBA" id="ARBA00005474"/>
    </source>
</evidence>
<evidence type="ECO:0000313" key="4">
    <source>
        <dbReference type="Proteomes" id="UP000813463"/>
    </source>
</evidence>
<dbReference type="RefSeq" id="XP_021856656.1">
    <property type="nucleotide sequence ID" value="XM_022000964.2"/>
</dbReference>
<dbReference type="InterPro" id="IPR004883">
    <property type="entry name" value="LOB"/>
</dbReference>
<dbReference type="Pfam" id="PF03195">
    <property type="entry name" value="LOB"/>
    <property type="match status" value="1"/>
</dbReference>
<reference evidence="4" key="1">
    <citation type="journal article" date="2021" name="Nat. Commun.">
        <title>Genomic analyses provide insights into spinach domestication and the genetic basis of agronomic traits.</title>
        <authorList>
            <person name="Cai X."/>
            <person name="Sun X."/>
            <person name="Xu C."/>
            <person name="Sun H."/>
            <person name="Wang X."/>
            <person name="Ge C."/>
            <person name="Zhang Z."/>
            <person name="Wang Q."/>
            <person name="Fei Z."/>
            <person name="Jiao C."/>
            <person name="Wang Q."/>
        </authorList>
    </citation>
    <scope>NUCLEOTIDE SEQUENCE [LARGE SCALE GENOMIC DNA]</scope>
    <source>
        <strain evidence="4">cv. Varoflay</strain>
    </source>
</reference>
<accession>A0A9R0IW49</accession>
<comment type="similarity">
    <text evidence="1">Belongs to the LOB domain-containing protein family.</text>
</comment>
<keyword evidence="4" id="KW-1185">Reference proteome</keyword>
<organism evidence="4 5">
    <name type="scientific">Spinacia oleracea</name>
    <name type="common">Spinach</name>
    <dbReference type="NCBI Taxonomy" id="3562"/>
    <lineage>
        <taxon>Eukaryota</taxon>
        <taxon>Viridiplantae</taxon>
        <taxon>Streptophyta</taxon>
        <taxon>Embryophyta</taxon>
        <taxon>Tracheophyta</taxon>
        <taxon>Spermatophyta</taxon>
        <taxon>Magnoliopsida</taxon>
        <taxon>eudicotyledons</taxon>
        <taxon>Gunneridae</taxon>
        <taxon>Pentapetalae</taxon>
        <taxon>Caryophyllales</taxon>
        <taxon>Chenopodiaceae</taxon>
        <taxon>Chenopodioideae</taxon>
        <taxon>Anserineae</taxon>
        <taxon>Spinacia</taxon>
    </lineage>
</organism>
<dbReference type="OrthoDB" id="1922547at2759"/>
<evidence type="ECO:0000259" key="3">
    <source>
        <dbReference type="PROSITE" id="PS50891"/>
    </source>
</evidence>
<name>A0A9R0IW49_SPIOL</name>
<feature type="region of interest" description="Disordered" evidence="2">
    <location>
        <begin position="172"/>
        <end position="197"/>
    </location>
</feature>
<feature type="domain" description="LOB" evidence="3">
    <location>
        <begin position="3"/>
        <end position="109"/>
    </location>
</feature>
<dbReference type="AlphaFoldDB" id="A0A9R0IW49"/>
<dbReference type="GO" id="GO:0010468">
    <property type="term" value="P:regulation of gene expression"/>
    <property type="evidence" value="ECO:0000318"/>
    <property type="project" value="GO_Central"/>
</dbReference>
<gene>
    <name evidence="5" type="primary">LOC110795928</name>
</gene>
<reference evidence="5" key="2">
    <citation type="submission" date="2025-08" db="UniProtKB">
        <authorList>
            <consortium name="RefSeq"/>
        </authorList>
    </citation>
    <scope>IDENTIFICATION</scope>
    <source>
        <tissue evidence="5">Leaf</tissue>
    </source>
</reference>